<evidence type="ECO:0000256" key="2">
    <source>
        <dbReference type="ARBA" id="ARBA00022801"/>
    </source>
</evidence>
<dbReference type="Gene3D" id="3.40.720.10">
    <property type="entry name" value="Alkaline Phosphatase, subunit A"/>
    <property type="match status" value="1"/>
</dbReference>
<dbReference type="EC" id="3.1.6.6" evidence="4"/>
<dbReference type="Proteomes" id="UP000315724">
    <property type="component" value="Chromosome"/>
</dbReference>
<dbReference type="PANTHER" id="PTHR42693">
    <property type="entry name" value="ARYLSULFATASE FAMILY MEMBER"/>
    <property type="match status" value="1"/>
</dbReference>
<dbReference type="EMBL" id="CP036267">
    <property type="protein sequence ID" value="QDT33158.1"/>
    <property type="molecule type" value="Genomic_DNA"/>
</dbReference>
<dbReference type="InterPro" id="IPR000917">
    <property type="entry name" value="Sulfatase_N"/>
</dbReference>
<dbReference type="OrthoDB" id="9763613at2"/>
<gene>
    <name evidence="4" type="primary">betC_7</name>
    <name evidence="4" type="ORF">Mal48_24110</name>
</gene>
<organism evidence="4 5">
    <name type="scientific">Thalassoglobus polymorphus</name>
    <dbReference type="NCBI Taxonomy" id="2527994"/>
    <lineage>
        <taxon>Bacteria</taxon>
        <taxon>Pseudomonadati</taxon>
        <taxon>Planctomycetota</taxon>
        <taxon>Planctomycetia</taxon>
        <taxon>Planctomycetales</taxon>
        <taxon>Planctomycetaceae</taxon>
        <taxon>Thalassoglobus</taxon>
    </lineage>
</organism>
<sequence>MFRIILSLILLTGGVPGELSAEEPQPNILWIVGENFALDLGCYGQKNVETPNLDGLAKRGVKYTNVFSTSPVCAPSRSAFMVGMYQTTTDTHNMRSHRDDDYRLPAGVRPLTHRLQDAGYRTANITTIDDKTVGTGKLDLNFTNEGPIYQTADWEELKNNQPFFAQINTPEAEYDIYDRMSAEKPRVKWVGEEWHPQIGTEKNVTPPPYYPDHPLVRKEWARYLNSVSGMDVRVGWILDRLKKDGLEENTIVIFFGDNGRLEPRGIHWCFDSGLHVPMIIYWPETLAPPKDFKPGTVNDQPISLLDITATTLAMAGIERPIGMQSQVFIGPNRAPERKYVFAARDRIDETVIRQRSVHDGRYHYIRNFTPGAGFATLNRYKEKCFPIKPLMRELDASGKLVGPPANLMKPFPQEMLFDLLNDPDEINDIAGNPSSSEILLRMRAALDTWMIETNDRGRILEPIEIVHPFVKEMHDWFGTPENLKEIHQSPKFD</sequence>
<dbReference type="AlphaFoldDB" id="A0A517QNE7"/>
<protein>
    <submittedName>
        <fullName evidence="4">Choline-sulfatase</fullName>
        <ecNumber evidence="4">3.1.6.6</ecNumber>
    </submittedName>
</protein>
<keyword evidence="5" id="KW-1185">Reference proteome</keyword>
<dbReference type="Pfam" id="PF00884">
    <property type="entry name" value="Sulfatase"/>
    <property type="match status" value="1"/>
</dbReference>
<evidence type="ECO:0000313" key="5">
    <source>
        <dbReference type="Proteomes" id="UP000315724"/>
    </source>
</evidence>
<name>A0A517QNE7_9PLAN</name>
<dbReference type="GO" id="GO:0004065">
    <property type="term" value="F:arylsulfatase activity"/>
    <property type="evidence" value="ECO:0007669"/>
    <property type="project" value="TreeGrafter"/>
</dbReference>
<dbReference type="SUPFAM" id="SSF53649">
    <property type="entry name" value="Alkaline phosphatase-like"/>
    <property type="match status" value="1"/>
</dbReference>
<dbReference type="RefSeq" id="WP_145199025.1">
    <property type="nucleotide sequence ID" value="NZ_CP036267.1"/>
</dbReference>
<evidence type="ECO:0000313" key="4">
    <source>
        <dbReference type="EMBL" id="QDT33158.1"/>
    </source>
</evidence>
<dbReference type="InterPro" id="IPR050738">
    <property type="entry name" value="Sulfatase"/>
</dbReference>
<comment type="similarity">
    <text evidence="1">Belongs to the sulfatase family.</text>
</comment>
<evidence type="ECO:0000259" key="3">
    <source>
        <dbReference type="Pfam" id="PF00884"/>
    </source>
</evidence>
<evidence type="ECO:0000256" key="1">
    <source>
        <dbReference type="ARBA" id="ARBA00008779"/>
    </source>
</evidence>
<keyword evidence="2 4" id="KW-0378">Hydrolase</keyword>
<accession>A0A517QNE7</accession>
<dbReference type="GO" id="GO:0047753">
    <property type="term" value="F:choline-sulfatase activity"/>
    <property type="evidence" value="ECO:0007669"/>
    <property type="project" value="UniProtKB-EC"/>
</dbReference>
<dbReference type="InterPro" id="IPR017850">
    <property type="entry name" value="Alkaline_phosphatase_core_sf"/>
</dbReference>
<dbReference type="CDD" id="cd16027">
    <property type="entry name" value="SGSH"/>
    <property type="match status" value="1"/>
</dbReference>
<dbReference type="KEGG" id="tpol:Mal48_24110"/>
<feature type="domain" description="Sulfatase N-terminal" evidence="3">
    <location>
        <begin position="26"/>
        <end position="317"/>
    </location>
</feature>
<reference evidence="4 5" key="1">
    <citation type="submission" date="2019-02" db="EMBL/GenBank/DDBJ databases">
        <title>Deep-cultivation of Planctomycetes and their phenomic and genomic characterization uncovers novel biology.</title>
        <authorList>
            <person name="Wiegand S."/>
            <person name="Jogler M."/>
            <person name="Boedeker C."/>
            <person name="Pinto D."/>
            <person name="Vollmers J."/>
            <person name="Rivas-Marin E."/>
            <person name="Kohn T."/>
            <person name="Peeters S.H."/>
            <person name="Heuer A."/>
            <person name="Rast P."/>
            <person name="Oberbeckmann S."/>
            <person name="Bunk B."/>
            <person name="Jeske O."/>
            <person name="Meyerdierks A."/>
            <person name="Storesund J.E."/>
            <person name="Kallscheuer N."/>
            <person name="Luecker S."/>
            <person name="Lage O.M."/>
            <person name="Pohl T."/>
            <person name="Merkel B.J."/>
            <person name="Hornburger P."/>
            <person name="Mueller R.-W."/>
            <person name="Bruemmer F."/>
            <person name="Labrenz M."/>
            <person name="Spormann A.M."/>
            <person name="Op den Camp H."/>
            <person name="Overmann J."/>
            <person name="Amann R."/>
            <person name="Jetten M.S.M."/>
            <person name="Mascher T."/>
            <person name="Medema M.H."/>
            <person name="Devos D.P."/>
            <person name="Kaster A.-K."/>
            <person name="Ovreas L."/>
            <person name="Rohde M."/>
            <person name="Galperin M.Y."/>
            <person name="Jogler C."/>
        </authorList>
    </citation>
    <scope>NUCLEOTIDE SEQUENCE [LARGE SCALE GENOMIC DNA]</scope>
    <source>
        <strain evidence="4 5">Mal48</strain>
    </source>
</reference>
<proteinExistence type="inferred from homology"/>
<dbReference type="PANTHER" id="PTHR42693:SF53">
    <property type="entry name" value="ENDO-4-O-SULFATASE"/>
    <property type="match status" value="1"/>
</dbReference>